<dbReference type="EMBL" id="JASSZA010000001">
    <property type="protein sequence ID" value="KAK2121615.1"/>
    <property type="molecule type" value="Genomic_DNA"/>
</dbReference>
<feature type="region of interest" description="Disordered" evidence="1">
    <location>
        <begin position="69"/>
        <end position="97"/>
    </location>
</feature>
<accession>A0ABQ9WJF8</accession>
<evidence type="ECO:0000313" key="2">
    <source>
        <dbReference type="EMBL" id="KAK2121615.1"/>
    </source>
</evidence>
<protein>
    <submittedName>
        <fullName evidence="2">Uncharacterized protein</fullName>
    </submittedName>
</protein>
<proteinExistence type="predicted"/>
<feature type="non-terminal residue" evidence="2">
    <location>
        <position position="119"/>
    </location>
</feature>
<reference evidence="2 3" key="1">
    <citation type="submission" date="2023-05" db="EMBL/GenBank/DDBJ databases">
        <title>B98-5 Cell Line De Novo Hybrid Assembly: An Optical Mapping Approach.</title>
        <authorList>
            <person name="Kananen K."/>
            <person name="Auerbach J.A."/>
            <person name="Kautto E."/>
            <person name="Blachly J.S."/>
        </authorList>
    </citation>
    <scope>NUCLEOTIDE SEQUENCE [LARGE SCALE GENOMIC DNA]</scope>
    <source>
        <strain evidence="2">B95-8</strain>
        <tissue evidence="2">Cell line</tissue>
    </source>
</reference>
<keyword evidence="3" id="KW-1185">Reference proteome</keyword>
<evidence type="ECO:0000313" key="3">
    <source>
        <dbReference type="Proteomes" id="UP001266305"/>
    </source>
</evidence>
<dbReference type="Proteomes" id="UP001266305">
    <property type="component" value="Unassembled WGS sequence"/>
</dbReference>
<name>A0ABQ9WJF8_SAGOE</name>
<evidence type="ECO:0000256" key="1">
    <source>
        <dbReference type="SAM" id="MobiDB-lite"/>
    </source>
</evidence>
<comment type="caution">
    <text evidence="2">The sequence shown here is derived from an EMBL/GenBank/DDBJ whole genome shotgun (WGS) entry which is preliminary data.</text>
</comment>
<organism evidence="2 3">
    <name type="scientific">Saguinus oedipus</name>
    <name type="common">Cotton-top tamarin</name>
    <name type="synonym">Oedipomidas oedipus</name>
    <dbReference type="NCBI Taxonomy" id="9490"/>
    <lineage>
        <taxon>Eukaryota</taxon>
        <taxon>Metazoa</taxon>
        <taxon>Chordata</taxon>
        <taxon>Craniata</taxon>
        <taxon>Vertebrata</taxon>
        <taxon>Euteleostomi</taxon>
        <taxon>Mammalia</taxon>
        <taxon>Eutheria</taxon>
        <taxon>Euarchontoglires</taxon>
        <taxon>Primates</taxon>
        <taxon>Haplorrhini</taxon>
        <taxon>Platyrrhini</taxon>
        <taxon>Cebidae</taxon>
        <taxon>Callitrichinae</taxon>
        <taxon>Saguinus</taxon>
    </lineage>
</organism>
<sequence>GTEYGLSEADMEASYATVKSMAEQIEADVILLRERQEAGGRVRDYLVRKRVGDNDFLEVSSTQQLVGVKGDSHFGSPGPSHDSQQQLQEPSHCAAPAQGEAVNWRGSGASPDLQIQLLG</sequence>
<feature type="non-terminal residue" evidence="2">
    <location>
        <position position="1"/>
    </location>
</feature>
<gene>
    <name evidence="2" type="ORF">P7K49_003001</name>
</gene>